<gene>
    <name evidence="1" type="ORF">IHE45_07G133900</name>
</gene>
<name>A0ACB7VV16_DIOAL</name>
<comment type="caution">
    <text evidence="1">The sequence shown here is derived from an EMBL/GenBank/DDBJ whole genome shotgun (WGS) entry which is preliminary data.</text>
</comment>
<organism evidence="1 2">
    <name type="scientific">Dioscorea alata</name>
    <name type="common">Purple yam</name>
    <dbReference type="NCBI Taxonomy" id="55571"/>
    <lineage>
        <taxon>Eukaryota</taxon>
        <taxon>Viridiplantae</taxon>
        <taxon>Streptophyta</taxon>
        <taxon>Embryophyta</taxon>
        <taxon>Tracheophyta</taxon>
        <taxon>Spermatophyta</taxon>
        <taxon>Magnoliopsida</taxon>
        <taxon>Liliopsida</taxon>
        <taxon>Dioscoreales</taxon>
        <taxon>Dioscoreaceae</taxon>
        <taxon>Dioscorea</taxon>
    </lineage>
</organism>
<reference evidence="2" key="1">
    <citation type="journal article" date="2022" name="Nat. Commun.">
        <title>Chromosome evolution and the genetic basis of agronomically important traits in greater yam.</title>
        <authorList>
            <person name="Bredeson J.V."/>
            <person name="Lyons J.B."/>
            <person name="Oniyinde I.O."/>
            <person name="Okereke N.R."/>
            <person name="Kolade O."/>
            <person name="Nnabue I."/>
            <person name="Nwadili C.O."/>
            <person name="Hribova E."/>
            <person name="Parker M."/>
            <person name="Nwogha J."/>
            <person name="Shu S."/>
            <person name="Carlson J."/>
            <person name="Kariba R."/>
            <person name="Muthemba S."/>
            <person name="Knop K."/>
            <person name="Barton G.J."/>
            <person name="Sherwood A.V."/>
            <person name="Lopez-Montes A."/>
            <person name="Asiedu R."/>
            <person name="Jamnadass R."/>
            <person name="Muchugi A."/>
            <person name="Goodstein D."/>
            <person name="Egesi C.N."/>
            <person name="Featherston J."/>
            <person name="Asfaw A."/>
            <person name="Simpson G.G."/>
            <person name="Dolezel J."/>
            <person name="Hendre P.S."/>
            <person name="Van Deynze A."/>
            <person name="Kumar P.L."/>
            <person name="Obidiegwu J.E."/>
            <person name="Bhattacharjee R."/>
            <person name="Rokhsar D.S."/>
        </authorList>
    </citation>
    <scope>NUCLEOTIDE SEQUENCE [LARGE SCALE GENOMIC DNA]</scope>
    <source>
        <strain evidence="2">cv. TDa95/00328</strain>
    </source>
</reference>
<protein>
    <submittedName>
        <fullName evidence="1">Uncharacterized protein</fullName>
    </submittedName>
</protein>
<proteinExistence type="predicted"/>
<evidence type="ECO:0000313" key="1">
    <source>
        <dbReference type="EMBL" id="KAH7678183.1"/>
    </source>
</evidence>
<dbReference type="Proteomes" id="UP000827976">
    <property type="component" value="Chromosome 7"/>
</dbReference>
<dbReference type="EMBL" id="CM037017">
    <property type="protein sequence ID" value="KAH7678183.1"/>
    <property type="molecule type" value="Genomic_DNA"/>
</dbReference>
<sequence>MNFVIYLFFSKKKKKKKSMGSARLSFFLISHDLPIPTGGPAAWREAAELLIWVVTVPDRSTDIYLSPHAQALDHFALLIFFNNQQPIPSVHPDHTLEEVVEG</sequence>
<accession>A0ACB7VV16</accession>
<evidence type="ECO:0000313" key="2">
    <source>
        <dbReference type="Proteomes" id="UP000827976"/>
    </source>
</evidence>
<keyword evidence="2" id="KW-1185">Reference proteome</keyword>